<dbReference type="InterPro" id="IPR039255">
    <property type="entry name" value="YceD_bac"/>
</dbReference>
<evidence type="ECO:0000313" key="6">
    <source>
        <dbReference type="EMBL" id="GGI91341.1"/>
    </source>
</evidence>
<proteinExistence type="inferred from homology"/>
<dbReference type="InterPro" id="IPR003772">
    <property type="entry name" value="YceD"/>
</dbReference>
<keyword evidence="4" id="KW-0690">Ribosome biogenesis</keyword>
<comment type="function">
    <text evidence="1">Plays a role in synthesis, processing and/or stability of 23S rRNA.</text>
</comment>
<organism evidence="6 7">
    <name type="scientific">Legionella impletisoli</name>
    <dbReference type="NCBI Taxonomy" id="343510"/>
    <lineage>
        <taxon>Bacteria</taxon>
        <taxon>Pseudomonadati</taxon>
        <taxon>Pseudomonadota</taxon>
        <taxon>Gammaproteobacteria</taxon>
        <taxon>Legionellales</taxon>
        <taxon>Legionellaceae</taxon>
        <taxon>Legionella</taxon>
    </lineage>
</organism>
<reference evidence="6" key="2">
    <citation type="submission" date="2020-09" db="EMBL/GenBank/DDBJ databases">
        <authorList>
            <person name="Sun Q."/>
            <person name="Ohkuma M."/>
        </authorList>
    </citation>
    <scope>NUCLEOTIDE SEQUENCE</scope>
    <source>
        <strain evidence="6">JCM 13919</strain>
    </source>
</reference>
<evidence type="ECO:0000256" key="2">
    <source>
        <dbReference type="ARBA" id="ARBA00010740"/>
    </source>
</evidence>
<dbReference type="RefSeq" id="WP_131777242.1">
    <property type="nucleotide sequence ID" value="NZ_BMOB01000010.1"/>
</dbReference>
<dbReference type="PANTHER" id="PTHR38099:SF1">
    <property type="entry name" value="LARGE RIBOSOMAL RNA SUBUNIT ACCUMULATION PROTEIN YCED"/>
    <property type="match status" value="1"/>
</dbReference>
<keyword evidence="7" id="KW-1185">Reference proteome</keyword>
<gene>
    <name evidence="6" type="ORF">GCM10007966_20050</name>
</gene>
<dbReference type="PANTHER" id="PTHR38099">
    <property type="entry name" value="LARGE RIBOSOMAL RNA SUBUNIT ACCUMULATION PROTEIN YCED"/>
    <property type="match status" value="1"/>
</dbReference>
<dbReference type="OrthoDB" id="9786771at2"/>
<evidence type="ECO:0000256" key="4">
    <source>
        <dbReference type="ARBA" id="ARBA00022517"/>
    </source>
</evidence>
<name>A0A917JXC4_9GAMM</name>
<reference evidence="6" key="1">
    <citation type="journal article" date="2014" name="Int. J. Syst. Evol. Microbiol.">
        <title>Complete genome sequence of Corynebacterium casei LMG S-19264T (=DSM 44701T), isolated from a smear-ripened cheese.</title>
        <authorList>
            <consortium name="US DOE Joint Genome Institute (JGI-PGF)"/>
            <person name="Walter F."/>
            <person name="Albersmeier A."/>
            <person name="Kalinowski J."/>
            <person name="Ruckert C."/>
        </authorList>
    </citation>
    <scope>NUCLEOTIDE SEQUENCE</scope>
    <source>
        <strain evidence="6">JCM 13919</strain>
    </source>
</reference>
<dbReference type="GO" id="GO:0042254">
    <property type="term" value="P:ribosome biogenesis"/>
    <property type="evidence" value="ECO:0007669"/>
    <property type="project" value="UniProtKB-KW"/>
</dbReference>
<evidence type="ECO:0000313" key="7">
    <source>
        <dbReference type="Proteomes" id="UP000630149"/>
    </source>
</evidence>
<dbReference type="EMBL" id="BMOB01000010">
    <property type="protein sequence ID" value="GGI91341.1"/>
    <property type="molecule type" value="Genomic_DNA"/>
</dbReference>
<evidence type="ECO:0000256" key="5">
    <source>
        <dbReference type="ARBA" id="ARBA00031841"/>
    </source>
</evidence>
<dbReference type="AlphaFoldDB" id="A0A917JXC4"/>
<dbReference type="Pfam" id="PF02620">
    <property type="entry name" value="YceD"/>
    <property type="match status" value="1"/>
</dbReference>
<dbReference type="GO" id="GO:0005829">
    <property type="term" value="C:cytosol"/>
    <property type="evidence" value="ECO:0007669"/>
    <property type="project" value="TreeGrafter"/>
</dbReference>
<comment type="caution">
    <text evidence="6">The sequence shown here is derived from an EMBL/GenBank/DDBJ whole genome shotgun (WGS) entry which is preliminary data.</text>
</comment>
<evidence type="ECO:0000256" key="3">
    <source>
        <dbReference type="ARBA" id="ARBA00015716"/>
    </source>
</evidence>
<accession>A0A917JXC4</accession>
<dbReference type="Proteomes" id="UP000630149">
    <property type="component" value="Unassembled WGS sequence"/>
</dbReference>
<comment type="similarity">
    <text evidence="2">Belongs to the DUF177 domain family.</text>
</comment>
<sequence>MKIFLPKFAKEKGLHQIEIQLNDRLPAHVVGPCLMRCDLSAQFYEEDYYILSLKTNANIILSCQRCLQAFSYEYKNQVELAVCDEEQTAEKLMSHYECMVINNYHLDMIEVLTDDLHLNLPEKHVDFQECDREMVALMNDIS</sequence>
<protein>
    <recommendedName>
        <fullName evidence="3">Large ribosomal RNA subunit accumulation protein YceD</fullName>
    </recommendedName>
    <alternativeName>
        <fullName evidence="5">23S rRNA accumulation protein YceD</fullName>
    </alternativeName>
</protein>
<evidence type="ECO:0000256" key="1">
    <source>
        <dbReference type="ARBA" id="ARBA00002868"/>
    </source>
</evidence>